<evidence type="ECO:0000313" key="5">
    <source>
        <dbReference type="Proteomes" id="UP001597063"/>
    </source>
</evidence>
<keyword evidence="5" id="KW-1185">Reference proteome</keyword>
<name>A0ABW2XZ15_9ACTN</name>
<keyword evidence="3" id="KW-0472">Membrane</keyword>
<feature type="transmembrane region" description="Helical" evidence="3">
    <location>
        <begin position="133"/>
        <end position="156"/>
    </location>
</feature>
<keyword evidence="3" id="KW-1133">Transmembrane helix</keyword>
<gene>
    <name evidence="4" type="ORF">ACFQZM_44215</name>
</gene>
<dbReference type="Gene3D" id="1.20.1260.20">
    <property type="entry name" value="PPE superfamily"/>
    <property type="match status" value="1"/>
</dbReference>
<organism evidence="4 5">
    <name type="scientific">Actinomadura fibrosa</name>
    <dbReference type="NCBI Taxonomy" id="111802"/>
    <lineage>
        <taxon>Bacteria</taxon>
        <taxon>Bacillati</taxon>
        <taxon>Actinomycetota</taxon>
        <taxon>Actinomycetes</taxon>
        <taxon>Streptosporangiales</taxon>
        <taxon>Thermomonosporaceae</taxon>
        <taxon>Actinomadura</taxon>
    </lineage>
</organism>
<comment type="caution">
    <text evidence="4">The sequence shown here is derived from an EMBL/GenBank/DDBJ whole genome shotgun (WGS) entry which is preliminary data.</text>
</comment>
<feature type="compositionally biased region" description="Basic and acidic residues" evidence="2">
    <location>
        <begin position="310"/>
        <end position="324"/>
    </location>
</feature>
<dbReference type="Proteomes" id="UP001597063">
    <property type="component" value="Unassembled WGS sequence"/>
</dbReference>
<feature type="region of interest" description="Disordered" evidence="2">
    <location>
        <begin position="293"/>
        <end position="324"/>
    </location>
</feature>
<feature type="coiled-coil region" evidence="1">
    <location>
        <begin position="50"/>
        <end position="80"/>
    </location>
</feature>
<sequence length="324" mass="34596">MTDVLGAAKGLAEASMYECIWVSIVIPAAIPINQIVYQAQGDPKKIWDAADGWKETIDQLEKAQREVERLTRSVQESVWEGDDRTAYEKHMREYVQQLDGALAMAWAVAIALWVLAVMIAVFIYLMFLVVSLLAVFATAIVIVAGTIVGAPAALELEAEANQFATMAFQVLSIGSKALTVTFGSTALIFGGFLVGNLVQQGVHGNDRWWGDMKQATLNGLDDMMKGTLSYLEQRFTGRAMGSVPAGNWTGIPQASRMAPLSGIEQGALGLGAVDTRSGGPVLAQGGESLAGLIGLQGDDYGSGEPGGPDPGRKYVEKTQPQRDD</sequence>
<keyword evidence="1" id="KW-0175">Coiled coil</keyword>
<evidence type="ECO:0000256" key="3">
    <source>
        <dbReference type="SAM" id="Phobius"/>
    </source>
</evidence>
<feature type="transmembrane region" description="Helical" evidence="3">
    <location>
        <begin position="177"/>
        <end position="198"/>
    </location>
</feature>
<evidence type="ECO:0000256" key="2">
    <source>
        <dbReference type="SAM" id="MobiDB-lite"/>
    </source>
</evidence>
<proteinExistence type="predicted"/>
<dbReference type="RefSeq" id="WP_131760969.1">
    <property type="nucleotide sequence ID" value="NZ_CAACUY010000139.1"/>
</dbReference>
<evidence type="ECO:0000313" key="4">
    <source>
        <dbReference type="EMBL" id="MFD0691561.1"/>
    </source>
</evidence>
<evidence type="ECO:0000256" key="1">
    <source>
        <dbReference type="SAM" id="Coils"/>
    </source>
</evidence>
<feature type="transmembrane region" description="Helical" evidence="3">
    <location>
        <begin position="101"/>
        <end position="127"/>
    </location>
</feature>
<accession>A0ABW2XZ15</accession>
<dbReference type="EMBL" id="JBHTGP010000031">
    <property type="protein sequence ID" value="MFD0691561.1"/>
    <property type="molecule type" value="Genomic_DNA"/>
</dbReference>
<reference evidence="5" key="1">
    <citation type="journal article" date="2019" name="Int. J. Syst. Evol. Microbiol.">
        <title>The Global Catalogue of Microorganisms (GCM) 10K type strain sequencing project: providing services to taxonomists for standard genome sequencing and annotation.</title>
        <authorList>
            <consortium name="The Broad Institute Genomics Platform"/>
            <consortium name="The Broad Institute Genome Sequencing Center for Infectious Disease"/>
            <person name="Wu L."/>
            <person name="Ma J."/>
        </authorList>
    </citation>
    <scope>NUCLEOTIDE SEQUENCE [LARGE SCALE GENOMIC DNA]</scope>
    <source>
        <strain evidence="5">JCM 9371</strain>
    </source>
</reference>
<keyword evidence="3" id="KW-0812">Transmembrane</keyword>
<protein>
    <recommendedName>
        <fullName evidence="6">WXG100 family type VII secretion target</fullName>
    </recommendedName>
</protein>
<evidence type="ECO:0008006" key="6">
    <source>
        <dbReference type="Google" id="ProtNLM"/>
    </source>
</evidence>
<dbReference type="InterPro" id="IPR038332">
    <property type="entry name" value="PPE_sf"/>
</dbReference>